<dbReference type="PROSITE" id="PS00409">
    <property type="entry name" value="PROKAR_NTER_METHYL"/>
    <property type="match status" value="1"/>
</dbReference>
<dbReference type="KEGG" id="dvl:Dvul_1797"/>
<dbReference type="Pfam" id="PF07963">
    <property type="entry name" value="N_methyl"/>
    <property type="match status" value="1"/>
</dbReference>
<dbReference type="Proteomes" id="UP000009173">
    <property type="component" value="Chromosome"/>
</dbReference>
<protein>
    <recommendedName>
        <fullName evidence="5">Prepilin-type N-terminal cleavage/methylation domain-containing protein</fullName>
    </recommendedName>
</protein>
<feature type="transmembrane region" description="Helical" evidence="2">
    <location>
        <begin position="97"/>
        <end position="122"/>
    </location>
</feature>
<keyword evidence="2" id="KW-0472">Membrane</keyword>
<dbReference type="EMBL" id="CP000527">
    <property type="protein sequence ID" value="ABM28814.1"/>
    <property type="molecule type" value="Genomic_DNA"/>
</dbReference>
<reference evidence="4" key="1">
    <citation type="journal article" date="2009" name="Environ. Microbiol.">
        <title>Contribution of mobile genetic elements to Desulfovibrio vulgaris genome plasticity.</title>
        <authorList>
            <person name="Walker C.B."/>
            <person name="Stolyar S."/>
            <person name="Chivian D."/>
            <person name="Pinel N."/>
            <person name="Gabster J.A."/>
            <person name="Dehal P.S."/>
            <person name="He Z."/>
            <person name="Yang Z.K."/>
            <person name="Yen H.C."/>
            <person name="Zhou J."/>
            <person name="Wall J.D."/>
            <person name="Hazen T.C."/>
            <person name="Arkin A.P."/>
            <person name="Stahl D.A."/>
        </authorList>
    </citation>
    <scope>NUCLEOTIDE SEQUENCE [LARGE SCALE GENOMIC DNA]</scope>
    <source>
        <strain evidence="4">DP4</strain>
    </source>
</reference>
<keyword evidence="2" id="KW-1133">Transmembrane helix</keyword>
<evidence type="ECO:0000256" key="1">
    <source>
        <dbReference type="SAM" id="MobiDB-lite"/>
    </source>
</evidence>
<name>A0A0H3A886_NITV4</name>
<evidence type="ECO:0008006" key="5">
    <source>
        <dbReference type="Google" id="ProtNLM"/>
    </source>
</evidence>
<feature type="region of interest" description="Disordered" evidence="1">
    <location>
        <begin position="1"/>
        <end position="29"/>
    </location>
</feature>
<dbReference type="HOGENOM" id="CLU_1218216_0_0_7"/>
<keyword evidence="2" id="KW-0812">Transmembrane</keyword>
<evidence type="ECO:0000313" key="3">
    <source>
        <dbReference type="EMBL" id="ABM28814.1"/>
    </source>
</evidence>
<dbReference type="InterPro" id="IPR045584">
    <property type="entry name" value="Pilin-like"/>
</dbReference>
<dbReference type="NCBIfam" id="TIGR02532">
    <property type="entry name" value="IV_pilin_GFxxxE"/>
    <property type="match status" value="1"/>
</dbReference>
<dbReference type="InterPro" id="IPR012902">
    <property type="entry name" value="N_methyl_site"/>
</dbReference>
<accession>A0A0H3A886</accession>
<dbReference type="SUPFAM" id="SSF54523">
    <property type="entry name" value="Pili subunits"/>
    <property type="match status" value="1"/>
</dbReference>
<organism evidence="3 4">
    <name type="scientific">Nitratidesulfovibrio vulgaris (strain DP4)</name>
    <name type="common">Desulfovibrio vulgaris</name>
    <dbReference type="NCBI Taxonomy" id="391774"/>
    <lineage>
        <taxon>Bacteria</taxon>
        <taxon>Pseudomonadati</taxon>
        <taxon>Thermodesulfobacteriota</taxon>
        <taxon>Desulfovibrionia</taxon>
        <taxon>Desulfovibrionales</taxon>
        <taxon>Desulfovibrionaceae</taxon>
        <taxon>Nitratidesulfovibrio</taxon>
    </lineage>
</organism>
<evidence type="ECO:0000313" key="4">
    <source>
        <dbReference type="Proteomes" id="UP000009173"/>
    </source>
</evidence>
<sequence>MKRQPCRHLPYPVSRHGARHTPGYSSHGATRHMAGHAECQTLCQPAAPTAHSATSAVCSAFNHAAPAPPPADSIAQSTRPAAFTSASSRHAQGGFTLIEIIVTIILAAIMSTMLLTMTGTALRGSAESLVRSDAQSRLTDAIESMTADYRNLWATEENPIGIISGRIGAAGSTVSTTYGTYTVVVNRRIRFVNTGTNAFAEQADANGDMLRVTIEVNGQQATTLFSR</sequence>
<dbReference type="AlphaFoldDB" id="A0A0H3A886"/>
<proteinExistence type="predicted"/>
<gene>
    <name evidence="3" type="ordered locus">Dvul_1797</name>
</gene>
<evidence type="ECO:0000256" key="2">
    <source>
        <dbReference type="SAM" id="Phobius"/>
    </source>
</evidence>